<dbReference type="SUPFAM" id="SSF52518">
    <property type="entry name" value="Thiamin diphosphate-binding fold (THDP-binding)"/>
    <property type="match status" value="1"/>
</dbReference>
<dbReference type="CDD" id="cd07035">
    <property type="entry name" value="TPP_PYR_POX_like"/>
    <property type="match status" value="1"/>
</dbReference>
<evidence type="ECO:0000259" key="2">
    <source>
        <dbReference type="Pfam" id="PF02776"/>
    </source>
</evidence>
<protein>
    <recommendedName>
        <fullName evidence="2">Thiamine pyrophosphate enzyme N-terminal TPP-binding domain-containing protein</fullName>
    </recommendedName>
</protein>
<dbReference type="InterPro" id="IPR045229">
    <property type="entry name" value="TPP_enz"/>
</dbReference>
<accession>A0A383BJJ5</accession>
<feature type="domain" description="Thiamine pyrophosphate enzyme N-terminal TPP-binding" evidence="2">
    <location>
        <begin position="34"/>
        <end position="156"/>
    </location>
</feature>
<comment type="similarity">
    <text evidence="1">Belongs to the TPP enzyme family.</text>
</comment>
<dbReference type="PANTHER" id="PTHR18968">
    <property type="entry name" value="THIAMINE PYROPHOSPHATE ENZYMES"/>
    <property type="match status" value="1"/>
</dbReference>
<dbReference type="GO" id="GO:0005948">
    <property type="term" value="C:acetolactate synthase complex"/>
    <property type="evidence" value="ECO:0007669"/>
    <property type="project" value="TreeGrafter"/>
</dbReference>
<dbReference type="GO" id="GO:0030976">
    <property type="term" value="F:thiamine pyrophosphate binding"/>
    <property type="evidence" value="ECO:0007669"/>
    <property type="project" value="InterPro"/>
</dbReference>
<dbReference type="GO" id="GO:0009099">
    <property type="term" value="P:L-valine biosynthetic process"/>
    <property type="evidence" value="ECO:0007669"/>
    <property type="project" value="TreeGrafter"/>
</dbReference>
<dbReference type="InterPro" id="IPR012001">
    <property type="entry name" value="Thiamin_PyroP_enz_TPP-bd_dom"/>
</dbReference>
<dbReference type="AlphaFoldDB" id="A0A383BJJ5"/>
<proteinExistence type="inferred from homology"/>
<reference evidence="3" key="1">
    <citation type="submission" date="2018-05" db="EMBL/GenBank/DDBJ databases">
        <authorList>
            <person name="Lanie J.A."/>
            <person name="Ng W.-L."/>
            <person name="Kazmierczak K.M."/>
            <person name="Andrzejewski T.M."/>
            <person name="Davidsen T.M."/>
            <person name="Wayne K.J."/>
            <person name="Tettelin H."/>
            <person name="Glass J.I."/>
            <person name="Rusch D."/>
            <person name="Podicherti R."/>
            <person name="Tsui H.-C.T."/>
            <person name="Winkler M.E."/>
        </authorList>
    </citation>
    <scope>NUCLEOTIDE SEQUENCE</scope>
</reference>
<dbReference type="Pfam" id="PF02776">
    <property type="entry name" value="TPP_enzyme_N"/>
    <property type="match status" value="1"/>
</dbReference>
<organism evidence="3">
    <name type="scientific">marine metagenome</name>
    <dbReference type="NCBI Taxonomy" id="408172"/>
    <lineage>
        <taxon>unclassified sequences</taxon>
        <taxon>metagenomes</taxon>
        <taxon>ecological metagenomes</taxon>
    </lineage>
</organism>
<dbReference type="EMBL" id="UINC01200947">
    <property type="protein sequence ID" value="SVE20072.1"/>
    <property type="molecule type" value="Genomic_DNA"/>
</dbReference>
<dbReference type="GO" id="GO:0050660">
    <property type="term" value="F:flavin adenine dinucleotide binding"/>
    <property type="evidence" value="ECO:0007669"/>
    <property type="project" value="TreeGrafter"/>
</dbReference>
<feature type="non-terminal residue" evidence="3">
    <location>
        <position position="245"/>
    </location>
</feature>
<dbReference type="PANTHER" id="PTHR18968:SF13">
    <property type="entry name" value="ACETOLACTATE SYNTHASE CATALYTIC SUBUNIT, MITOCHONDRIAL"/>
    <property type="match status" value="1"/>
</dbReference>
<feature type="non-terminal residue" evidence="3">
    <location>
        <position position="1"/>
    </location>
</feature>
<evidence type="ECO:0000313" key="3">
    <source>
        <dbReference type="EMBL" id="SVE20072.1"/>
    </source>
</evidence>
<evidence type="ECO:0000256" key="1">
    <source>
        <dbReference type="ARBA" id="ARBA00007812"/>
    </source>
</evidence>
<gene>
    <name evidence="3" type="ORF">METZ01_LOCUS472926</name>
</gene>
<dbReference type="InterPro" id="IPR029061">
    <property type="entry name" value="THDP-binding"/>
</dbReference>
<name>A0A383BJJ5_9ZZZZ</name>
<dbReference type="Gene3D" id="3.40.50.970">
    <property type="match status" value="1"/>
</dbReference>
<dbReference type="GO" id="GO:0009097">
    <property type="term" value="P:isoleucine biosynthetic process"/>
    <property type="evidence" value="ECO:0007669"/>
    <property type="project" value="TreeGrafter"/>
</dbReference>
<dbReference type="FunFam" id="3.40.50.970:FF:000007">
    <property type="entry name" value="Acetolactate synthase"/>
    <property type="match status" value="1"/>
</dbReference>
<sequence>TTTGLDYRARYCLVECVKAEKLLFKSYTQLHTTMNGAEYIAEFLRQRGTDKVFLITGGACAFMVDAVARNDGLSYFCFHHEQAAAMAADSLWRLDKTVGVTMATSGPGATNLITGIACSFFDSIPTIHLTGQVNQSEGKSYAEAKVRQKGFQETNIVDMVKPITKYAVKVTSGKALKEELTKAYNIAISGRMGPVLIDVPMDVQQEEVGDTIDHKEVIVTHIQSVEKRRILQTLKKFFVGAKRPV</sequence>
<dbReference type="GO" id="GO:0003984">
    <property type="term" value="F:acetolactate synthase activity"/>
    <property type="evidence" value="ECO:0007669"/>
    <property type="project" value="TreeGrafter"/>
</dbReference>